<evidence type="ECO:0000313" key="2">
    <source>
        <dbReference type="Proteomes" id="UP000638648"/>
    </source>
</evidence>
<protein>
    <submittedName>
        <fullName evidence="1">Uncharacterized protein</fullName>
    </submittedName>
</protein>
<sequence>MALGFTDTDALIGLAMFAVGGYRPDLPGRTTA</sequence>
<comment type="caution">
    <text evidence="1">The sequence shown here is derived from an EMBL/GenBank/DDBJ whole genome shotgun (WGS) entry which is preliminary data.</text>
</comment>
<dbReference type="Proteomes" id="UP000638648">
    <property type="component" value="Unassembled WGS sequence"/>
</dbReference>
<name>A0A927RH37_9ACTN</name>
<accession>A0A927RH37</accession>
<gene>
    <name evidence="1" type="ORF">HEB94_001664</name>
</gene>
<dbReference type="EMBL" id="JADBEM010000001">
    <property type="protein sequence ID" value="MBE1604816.1"/>
    <property type="molecule type" value="Genomic_DNA"/>
</dbReference>
<dbReference type="AlphaFoldDB" id="A0A927RH37"/>
<evidence type="ECO:0000313" key="1">
    <source>
        <dbReference type="EMBL" id="MBE1604816.1"/>
    </source>
</evidence>
<organism evidence="1 2">
    <name type="scientific">Actinopolymorpha pittospori</name>
    <dbReference type="NCBI Taxonomy" id="648752"/>
    <lineage>
        <taxon>Bacteria</taxon>
        <taxon>Bacillati</taxon>
        <taxon>Actinomycetota</taxon>
        <taxon>Actinomycetes</taxon>
        <taxon>Propionibacteriales</taxon>
        <taxon>Actinopolymorphaceae</taxon>
        <taxon>Actinopolymorpha</taxon>
    </lineage>
</organism>
<reference evidence="1" key="1">
    <citation type="submission" date="2020-10" db="EMBL/GenBank/DDBJ databases">
        <title>Sequencing the genomes of 1000 actinobacteria strains.</title>
        <authorList>
            <person name="Klenk H.-P."/>
        </authorList>
    </citation>
    <scope>NUCLEOTIDE SEQUENCE</scope>
    <source>
        <strain evidence="1">DSM 45354</strain>
    </source>
</reference>
<keyword evidence="2" id="KW-1185">Reference proteome</keyword>
<proteinExistence type="predicted"/>